<accession>A0ABQ2YJL7</accession>
<sequence length="167" mass="17918">MQFQPADVVARASFRLPAADSAEAAVRTCRPLQDELRPLAVEARAAGPDEPGEGFTVEFLLKLPAPQSDDVEGVLRTAAAPLLARLGLDAGKLDVDVEDRDAIVWAGDEALSKGGTACGAYVVHLRIGRDPDEPHELLPEGSLTDEEARALTETLNSLFEQRPVEEH</sequence>
<dbReference type="RefSeq" id="WP_190022633.1">
    <property type="nucleotide sequence ID" value="NZ_BMUT01000007.1"/>
</dbReference>
<name>A0ABQ2YJL7_9ACTN</name>
<organism evidence="1 2">
    <name type="scientific">Streptomyces hiroshimensis</name>
    <dbReference type="NCBI Taxonomy" id="66424"/>
    <lineage>
        <taxon>Bacteria</taxon>
        <taxon>Bacillati</taxon>
        <taxon>Actinomycetota</taxon>
        <taxon>Actinomycetes</taxon>
        <taxon>Kitasatosporales</taxon>
        <taxon>Streptomycetaceae</taxon>
        <taxon>Streptomyces</taxon>
    </lineage>
</organism>
<gene>
    <name evidence="1" type="ORF">GCM10010324_35080</name>
</gene>
<proteinExistence type="predicted"/>
<protein>
    <submittedName>
        <fullName evidence="1">Uncharacterized protein</fullName>
    </submittedName>
</protein>
<dbReference type="Proteomes" id="UP000659223">
    <property type="component" value="Unassembled WGS sequence"/>
</dbReference>
<comment type="caution">
    <text evidence="1">The sequence shown here is derived from an EMBL/GenBank/DDBJ whole genome shotgun (WGS) entry which is preliminary data.</text>
</comment>
<keyword evidence="2" id="KW-1185">Reference proteome</keyword>
<evidence type="ECO:0000313" key="2">
    <source>
        <dbReference type="Proteomes" id="UP000659223"/>
    </source>
</evidence>
<reference evidence="2" key="1">
    <citation type="journal article" date="2019" name="Int. J. Syst. Evol. Microbiol.">
        <title>The Global Catalogue of Microorganisms (GCM) 10K type strain sequencing project: providing services to taxonomists for standard genome sequencing and annotation.</title>
        <authorList>
            <consortium name="The Broad Institute Genomics Platform"/>
            <consortium name="The Broad Institute Genome Sequencing Center for Infectious Disease"/>
            <person name="Wu L."/>
            <person name="Ma J."/>
        </authorList>
    </citation>
    <scope>NUCLEOTIDE SEQUENCE [LARGE SCALE GENOMIC DNA]</scope>
    <source>
        <strain evidence="2">JCM 4586</strain>
    </source>
</reference>
<dbReference type="EMBL" id="BMUT01000007">
    <property type="protein sequence ID" value="GGX86530.1"/>
    <property type="molecule type" value="Genomic_DNA"/>
</dbReference>
<evidence type="ECO:0000313" key="1">
    <source>
        <dbReference type="EMBL" id="GGX86530.1"/>
    </source>
</evidence>